<dbReference type="CDD" id="cd01335">
    <property type="entry name" value="Radical_SAM"/>
    <property type="match status" value="1"/>
</dbReference>
<dbReference type="PROSITE" id="PS51918">
    <property type="entry name" value="RADICAL_SAM"/>
    <property type="match status" value="1"/>
</dbReference>
<dbReference type="InterPro" id="IPR007197">
    <property type="entry name" value="rSAM"/>
</dbReference>
<keyword evidence="3 5" id="KW-0408">Iron</keyword>
<dbReference type="PIRSF" id="PIRSF004762">
    <property type="entry name" value="CHP00423"/>
    <property type="match status" value="1"/>
</dbReference>
<dbReference type="InterPro" id="IPR006638">
    <property type="entry name" value="Elp3/MiaA/NifB-like_rSAM"/>
</dbReference>
<dbReference type="InterPro" id="IPR013785">
    <property type="entry name" value="Aldolase_TIM"/>
</dbReference>
<dbReference type="InterPro" id="IPR058240">
    <property type="entry name" value="rSAM_sf"/>
</dbReference>
<feature type="domain" description="Radical SAM core" evidence="7">
    <location>
        <begin position="73"/>
        <end position="301"/>
    </location>
</feature>
<dbReference type="Pfam" id="PF04055">
    <property type="entry name" value="Radical_SAM"/>
    <property type="match status" value="1"/>
</dbReference>
<evidence type="ECO:0000313" key="9">
    <source>
        <dbReference type="Proteomes" id="UP000242869"/>
    </source>
</evidence>
<dbReference type="RefSeq" id="WP_218142713.1">
    <property type="nucleotide sequence ID" value="NZ_FOVE01000017.1"/>
</dbReference>
<reference evidence="9" key="1">
    <citation type="submission" date="2016-10" db="EMBL/GenBank/DDBJ databases">
        <authorList>
            <person name="Varghese N."/>
            <person name="Submissions S."/>
        </authorList>
    </citation>
    <scope>NUCLEOTIDE SEQUENCE [LARGE SCALE GENOMIC DNA]</scope>
    <source>
        <strain evidence="9">DSM 6150</strain>
    </source>
</reference>
<evidence type="ECO:0000313" key="8">
    <source>
        <dbReference type="EMBL" id="SFN79043.1"/>
    </source>
</evidence>
<dbReference type="SMART" id="SM00729">
    <property type="entry name" value="Elp3"/>
    <property type="match status" value="1"/>
</dbReference>
<evidence type="ECO:0000256" key="2">
    <source>
        <dbReference type="ARBA" id="ARBA00022723"/>
    </source>
</evidence>
<dbReference type="SFLD" id="SFLDG01060">
    <property type="entry name" value="BATS_domain_containing"/>
    <property type="match status" value="1"/>
</dbReference>
<dbReference type="AlphaFoldDB" id="A0A1I5BWI0"/>
<feature type="binding site" evidence="5">
    <location>
        <position position="91"/>
    </location>
    <ligand>
        <name>[4Fe-4S] cluster</name>
        <dbReference type="ChEBI" id="CHEBI:49883"/>
        <note>4Fe-4S-S-AdoMet</note>
    </ligand>
</feature>
<dbReference type="SFLD" id="SFLDS00029">
    <property type="entry name" value="Radical_SAM"/>
    <property type="match status" value="1"/>
</dbReference>
<keyword evidence="9" id="KW-1185">Reference proteome</keyword>
<evidence type="ECO:0000256" key="4">
    <source>
        <dbReference type="ARBA" id="ARBA00023014"/>
    </source>
</evidence>
<feature type="binding site" evidence="5">
    <location>
        <position position="87"/>
    </location>
    <ligand>
        <name>[4Fe-4S] cluster</name>
        <dbReference type="ChEBI" id="CHEBI:49883"/>
        <note>4Fe-4S-S-AdoMet</note>
    </ligand>
</feature>
<dbReference type="Gene3D" id="3.20.20.70">
    <property type="entry name" value="Aldolase class I"/>
    <property type="match status" value="1"/>
</dbReference>
<feature type="binding site" evidence="6">
    <location>
        <position position="194"/>
    </location>
    <ligand>
        <name>S-adenosyl-L-methionine</name>
        <dbReference type="ChEBI" id="CHEBI:59789"/>
    </ligand>
</feature>
<organism evidence="8 9">
    <name type="scientific">Formivibrio citricus</name>
    <dbReference type="NCBI Taxonomy" id="83765"/>
    <lineage>
        <taxon>Bacteria</taxon>
        <taxon>Pseudomonadati</taxon>
        <taxon>Pseudomonadota</taxon>
        <taxon>Betaproteobacteria</taxon>
        <taxon>Neisseriales</taxon>
        <taxon>Chitinibacteraceae</taxon>
        <taxon>Formivibrio</taxon>
    </lineage>
</organism>
<keyword evidence="5" id="KW-0004">4Fe-4S</keyword>
<dbReference type="GO" id="GO:0046872">
    <property type="term" value="F:metal ion binding"/>
    <property type="evidence" value="ECO:0007669"/>
    <property type="project" value="UniProtKB-KW"/>
</dbReference>
<evidence type="ECO:0000256" key="3">
    <source>
        <dbReference type="ARBA" id="ARBA00023004"/>
    </source>
</evidence>
<dbReference type="InterPro" id="IPR034422">
    <property type="entry name" value="HydE/PylB-like"/>
</dbReference>
<sequence>MTTQAVKIEWMKSPKRQNESVALSANAQELADRLAKEIPDRAMLHRILATTEAEELEVIRAAAERTLLEHCGDTVRLRGLIEFSNRCVSDCYYCGIRRSNRAVDRYTLELDEIVETAKWCGQKGYGSVVLQSGERRDAKFTKLVTEAIKAIKQETRTAELPDGVGMTLCLGEQSPETYAEWYEAGAHRYLLRMESSSPALFAALHPAEQSHAARVACLKSLKELGYQVGTGVMIGLPGQTLDDLVNDVLFFRDLGVDMIGMGPYIPHEQALLPGNPAFPDTETRMQLALKMIAATRLLLRDVNIAATTALQALQEDGREQGLRFGANVIMPQVTPPRVRRMYTLYDGKPCLDDNAEQCATCLEGRIHSVGRRVLRNQWGDSAHYFKRQAG</sequence>
<dbReference type="PANTHER" id="PTHR43726">
    <property type="entry name" value="3-METHYLORNITHINE SYNTHASE"/>
    <property type="match status" value="1"/>
</dbReference>
<dbReference type="SUPFAM" id="SSF102114">
    <property type="entry name" value="Radical SAM enzymes"/>
    <property type="match status" value="1"/>
</dbReference>
<evidence type="ECO:0000256" key="1">
    <source>
        <dbReference type="ARBA" id="ARBA00022691"/>
    </source>
</evidence>
<dbReference type="GO" id="GO:0051539">
    <property type="term" value="F:4 iron, 4 sulfur cluster binding"/>
    <property type="evidence" value="ECO:0007669"/>
    <property type="project" value="UniProtKB-KW"/>
</dbReference>
<name>A0A1I5BWI0_9NEIS</name>
<dbReference type="STRING" id="83765.SAMN05660284_02272"/>
<gene>
    <name evidence="8" type="ORF">SAMN05660284_02272</name>
</gene>
<dbReference type="EMBL" id="FOVE01000017">
    <property type="protein sequence ID" value="SFN79043.1"/>
    <property type="molecule type" value="Genomic_DNA"/>
</dbReference>
<protein>
    <submittedName>
        <fullName evidence="8">Biotin synthase</fullName>
    </submittedName>
</protein>
<feature type="binding site" evidence="5">
    <location>
        <position position="94"/>
    </location>
    <ligand>
        <name>[4Fe-4S] cluster</name>
        <dbReference type="ChEBI" id="CHEBI:49883"/>
        <note>4Fe-4S-S-AdoMet</note>
    </ligand>
</feature>
<feature type="binding site" evidence="6">
    <location>
        <position position="214"/>
    </location>
    <ligand>
        <name>S-adenosyl-L-methionine</name>
        <dbReference type="ChEBI" id="CHEBI:59789"/>
    </ligand>
</feature>
<comment type="cofactor">
    <cofactor evidence="5">
        <name>[4Fe-4S] cluster</name>
        <dbReference type="ChEBI" id="CHEBI:49883"/>
    </cofactor>
    <text evidence="5">Binds 1 [4Fe-4S] cluster. The cluster is coordinated with 3 cysteines and an exchangeable S-adenosyl-L-methionine.</text>
</comment>
<dbReference type="PANTHER" id="PTHR43726:SF1">
    <property type="entry name" value="BIOTIN SYNTHASE"/>
    <property type="match status" value="1"/>
</dbReference>
<evidence type="ECO:0000259" key="7">
    <source>
        <dbReference type="PROSITE" id="PS51918"/>
    </source>
</evidence>
<keyword evidence="4 5" id="KW-0411">Iron-sulfur</keyword>
<dbReference type="NCBIfam" id="TIGR03956">
    <property type="entry name" value="rSAM_HydE"/>
    <property type="match status" value="1"/>
</dbReference>
<dbReference type="GO" id="GO:0016740">
    <property type="term" value="F:transferase activity"/>
    <property type="evidence" value="ECO:0007669"/>
    <property type="project" value="TreeGrafter"/>
</dbReference>
<keyword evidence="1 5" id="KW-0949">S-adenosyl-L-methionine</keyword>
<accession>A0A1I5BWI0</accession>
<proteinExistence type="predicted"/>
<dbReference type="SFLD" id="SFLDG01280">
    <property type="entry name" value="HydE/PylB-like"/>
    <property type="match status" value="1"/>
</dbReference>
<evidence type="ECO:0000256" key="5">
    <source>
        <dbReference type="PIRSR" id="PIRSR004762-1"/>
    </source>
</evidence>
<keyword evidence="2" id="KW-0479">Metal-binding</keyword>
<dbReference type="Proteomes" id="UP000242869">
    <property type="component" value="Unassembled WGS sequence"/>
</dbReference>
<evidence type="ECO:0000256" key="6">
    <source>
        <dbReference type="PIRSR" id="PIRSR004762-2"/>
    </source>
</evidence>
<dbReference type="InterPro" id="IPR024021">
    <property type="entry name" value="FeFe-hyd_HydE_rSAM"/>
</dbReference>